<evidence type="ECO:0000256" key="3">
    <source>
        <dbReference type="ARBA" id="ARBA00013994"/>
    </source>
</evidence>
<dbReference type="Proteomes" id="UP000290900">
    <property type="component" value="Unassembled WGS sequence"/>
</dbReference>
<keyword evidence="5" id="KW-0496">Mitochondrion</keyword>
<dbReference type="FunCoup" id="A0A448YIN1">
    <property type="interactions" value="30"/>
</dbReference>
<evidence type="ECO:0000256" key="6">
    <source>
        <dbReference type="SAM" id="MobiDB-lite"/>
    </source>
</evidence>
<reference evidence="7 8" key="1">
    <citation type="submission" date="2018-12" db="EMBL/GenBank/DDBJ databases">
        <authorList>
            <person name="Tiukova I."/>
            <person name="Dainat J."/>
        </authorList>
    </citation>
    <scope>NUCLEOTIDE SEQUENCE [LARGE SCALE GENOMIC DNA]</scope>
</reference>
<gene>
    <name evidence="7" type="ORF">BRENAR_LOCUS1492</name>
</gene>
<proteinExistence type="inferred from homology"/>
<keyword evidence="4" id="KW-0809">Transit peptide</keyword>
<dbReference type="GO" id="GO:0005739">
    <property type="term" value="C:mitochondrion"/>
    <property type="evidence" value="ECO:0007669"/>
    <property type="project" value="UniProtKB-SubCell"/>
</dbReference>
<protein>
    <recommendedName>
        <fullName evidence="3">Altered inheritance of mitochondria protein 23, mitochondrial</fullName>
    </recommendedName>
</protein>
<dbReference type="Pfam" id="PF14877">
    <property type="entry name" value="mIF3"/>
    <property type="match status" value="1"/>
</dbReference>
<dbReference type="InterPro" id="IPR029427">
    <property type="entry name" value="AIM23"/>
</dbReference>
<organism evidence="7 8">
    <name type="scientific">Brettanomyces naardenensis</name>
    <name type="common">Yeast</name>
    <dbReference type="NCBI Taxonomy" id="13370"/>
    <lineage>
        <taxon>Eukaryota</taxon>
        <taxon>Fungi</taxon>
        <taxon>Dikarya</taxon>
        <taxon>Ascomycota</taxon>
        <taxon>Saccharomycotina</taxon>
        <taxon>Pichiomycetes</taxon>
        <taxon>Pichiales</taxon>
        <taxon>Pichiaceae</taxon>
        <taxon>Brettanomyces</taxon>
    </lineage>
</organism>
<dbReference type="AlphaFoldDB" id="A0A448YIN1"/>
<dbReference type="OrthoDB" id="3996489at2759"/>
<evidence type="ECO:0000256" key="1">
    <source>
        <dbReference type="ARBA" id="ARBA00004173"/>
    </source>
</evidence>
<accession>A0A448YIN1</accession>
<dbReference type="InParanoid" id="A0A448YIN1"/>
<evidence type="ECO:0000256" key="2">
    <source>
        <dbReference type="ARBA" id="ARBA00008476"/>
    </source>
</evidence>
<comment type="subcellular location">
    <subcellularLocation>
        <location evidence="1">Mitochondrion</location>
    </subcellularLocation>
</comment>
<dbReference type="EMBL" id="CAACVR010000007">
    <property type="protein sequence ID" value="VEU20757.1"/>
    <property type="molecule type" value="Genomic_DNA"/>
</dbReference>
<evidence type="ECO:0000256" key="5">
    <source>
        <dbReference type="ARBA" id="ARBA00023128"/>
    </source>
</evidence>
<sequence length="308" mass="35544">MDVGRVWLSSKAAYRPHKGKKHSSHFKKKEDLFRNGTTRDKEAAKVIITKVRGMNRQGLMKLIKDGQDKGVVSVFDCCKRLDLDKEGMVIVSRLKQQIGGQHEETVPVVRVVDQQQARKAYSDYLSEQVTKRLRISNPGLIRKQERGKNSGEENGIAGESGDYKVVRVSWQITTNDLKGQKRHEIETQMKKGENVRIVFDDKNNFERTHGRRIGNGEGLSDIETTKRDKVVKFIGELIDELGTSYEEEGSMQDKLIFKVKALQTNTVSKEERKVLKDQRKMERQERLRMNTERKRARQMEDLKILSVD</sequence>
<name>A0A448YIN1_BRENA</name>
<evidence type="ECO:0000256" key="4">
    <source>
        <dbReference type="ARBA" id="ARBA00022946"/>
    </source>
</evidence>
<feature type="region of interest" description="Disordered" evidence="6">
    <location>
        <begin position="277"/>
        <end position="300"/>
    </location>
</feature>
<keyword evidence="8" id="KW-1185">Reference proteome</keyword>
<comment type="similarity">
    <text evidence="2">Belongs to the AIM23 family.</text>
</comment>
<evidence type="ECO:0000313" key="7">
    <source>
        <dbReference type="EMBL" id="VEU20757.1"/>
    </source>
</evidence>
<evidence type="ECO:0000313" key="8">
    <source>
        <dbReference type="Proteomes" id="UP000290900"/>
    </source>
</evidence>